<gene>
    <name evidence="1" type="ORF">FZU14_12025</name>
</gene>
<dbReference type="AlphaFoldDB" id="A0A1U9TQN7"/>
<dbReference type="PROSITE" id="PS51257">
    <property type="entry name" value="PROKAR_LIPOPROTEIN"/>
    <property type="match status" value="1"/>
</dbReference>
<evidence type="ECO:0000313" key="1">
    <source>
        <dbReference type="EMBL" id="EFD6884942.1"/>
    </source>
</evidence>
<dbReference type="Proteomes" id="UP000531962">
    <property type="component" value="Unassembled WGS sequence"/>
</dbReference>
<comment type="caution">
    <text evidence="1">The sequence shown here is derived from an EMBL/GenBank/DDBJ whole genome shotgun (WGS) entry which is preliminary data.</text>
</comment>
<dbReference type="EMBL" id="AASKVF010000014">
    <property type="protein sequence ID" value="EFD6884942.1"/>
    <property type="molecule type" value="Genomic_DNA"/>
</dbReference>
<protein>
    <submittedName>
        <fullName evidence="1">Uncharacterized protein</fullName>
    </submittedName>
</protein>
<organism evidence="1 2">
    <name type="scientific">Escherichia coli</name>
    <dbReference type="NCBI Taxonomy" id="562"/>
    <lineage>
        <taxon>Bacteria</taxon>
        <taxon>Pseudomonadati</taxon>
        <taxon>Pseudomonadota</taxon>
        <taxon>Gammaproteobacteria</taxon>
        <taxon>Enterobacterales</taxon>
        <taxon>Enterobacteriaceae</taxon>
        <taxon>Escherichia</taxon>
    </lineage>
</organism>
<reference evidence="1 2" key="1">
    <citation type="submission" date="2019-08" db="EMBL/GenBank/DDBJ databases">
        <authorList>
            <consortium name="NARMS: The National Antimicrobial Resistance Monitoring System"/>
        </authorList>
    </citation>
    <scope>NUCLEOTIDE SEQUENCE [LARGE SCALE GENOMIC DNA]</scope>
    <source>
        <strain evidence="1 2">19MD07CB01-EC</strain>
    </source>
</reference>
<sequence>MKIEFYDHGVTATITISCWFWEFHRYFRVVDAALFVAPGALHHSGIGIVMNTVISGKTVPMLRAFKVAKQEAGNGH</sequence>
<accession>A0A1U9TQN7</accession>
<evidence type="ECO:0000313" key="2">
    <source>
        <dbReference type="Proteomes" id="UP000531962"/>
    </source>
</evidence>
<name>A0A1U9TQN7_ECOLX</name>
<proteinExistence type="predicted"/>
<dbReference type="RefSeq" id="WP_000687524.1">
    <property type="nucleotide sequence ID" value="NZ_BFYX01000011.1"/>
</dbReference>